<accession>A0A4Y7ID40</accession>
<dbReference type="Proteomes" id="UP000316621">
    <property type="component" value="Chromosome 1"/>
</dbReference>
<gene>
    <name evidence="1" type="ORF">C5167_039776</name>
</gene>
<organism evidence="1 2">
    <name type="scientific">Papaver somniferum</name>
    <name type="common">Opium poppy</name>
    <dbReference type="NCBI Taxonomy" id="3469"/>
    <lineage>
        <taxon>Eukaryota</taxon>
        <taxon>Viridiplantae</taxon>
        <taxon>Streptophyta</taxon>
        <taxon>Embryophyta</taxon>
        <taxon>Tracheophyta</taxon>
        <taxon>Spermatophyta</taxon>
        <taxon>Magnoliopsida</taxon>
        <taxon>Ranunculales</taxon>
        <taxon>Papaveraceae</taxon>
        <taxon>Papaveroideae</taxon>
        <taxon>Papaver</taxon>
    </lineage>
</organism>
<feature type="non-terminal residue" evidence="1">
    <location>
        <position position="1"/>
    </location>
</feature>
<dbReference type="EMBL" id="CM010715">
    <property type="protein sequence ID" value="RZC46833.1"/>
    <property type="molecule type" value="Genomic_DNA"/>
</dbReference>
<name>A0A4Y7ID40_PAPSO</name>
<reference evidence="1 2" key="1">
    <citation type="journal article" date="2018" name="Science">
        <title>The opium poppy genome and morphinan production.</title>
        <authorList>
            <person name="Guo L."/>
            <person name="Winzer T."/>
            <person name="Yang X."/>
            <person name="Li Y."/>
            <person name="Ning Z."/>
            <person name="He Z."/>
            <person name="Teodor R."/>
            <person name="Lu Y."/>
            <person name="Bowser T.A."/>
            <person name="Graham I.A."/>
            <person name="Ye K."/>
        </authorList>
    </citation>
    <scope>NUCLEOTIDE SEQUENCE [LARGE SCALE GENOMIC DNA]</scope>
    <source>
        <strain evidence="2">cv. HN1</strain>
        <tissue evidence="1">Leaves</tissue>
    </source>
</reference>
<dbReference type="AlphaFoldDB" id="A0A4Y7ID40"/>
<evidence type="ECO:0000313" key="1">
    <source>
        <dbReference type="EMBL" id="RZC46833.1"/>
    </source>
</evidence>
<keyword evidence="2" id="KW-1185">Reference proteome</keyword>
<proteinExistence type="predicted"/>
<evidence type="ECO:0000313" key="2">
    <source>
        <dbReference type="Proteomes" id="UP000316621"/>
    </source>
</evidence>
<protein>
    <submittedName>
        <fullName evidence="1">Uncharacterized protein</fullName>
    </submittedName>
</protein>
<dbReference type="Gramene" id="RZC46833">
    <property type="protein sequence ID" value="RZC46833"/>
    <property type="gene ID" value="C5167_039776"/>
</dbReference>
<sequence>LGLEHRCFCAGGGIGALDEKANIELDGGKWRLEFLTSRMHRCSALHEAVNPQQ</sequence>